<organism evidence="2 3">
    <name type="scientific">Strongylocentrotus purpuratus</name>
    <name type="common">Purple sea urchin</name>
    <dbReference type="NCBI Taxonomy" id="7668"/>
    <lineage>
        <taxon>Eukaryota</taxon>
        <taxon>Metazoa</taxon>
        <taxon>Echinodermata</taxon>
        <taxon>Eleutherozoa</taxon>
        <taxon>Echinozoa</taxon>
        <taxon>Echinoidea</taxon>
        <taxon>Euechinoidea</taxon>
        <taxon>Echinacea</taxon>
        <taxon>Camarodonta</taxon>
        <taxon>Echinidea</taxon>
        <taxon>Strongylocentrotidae</taxon>
        <taxon>Strongylocentrotus</taxon>
    </lineage>
</organism>
<protein>
    <submittedName>
        <fullName evidence="2">Uncharacterized protein</fullName>
    </submittedName>
</protein>
<feature type="compositionally biased region" description="Polar residues" evidence="1">
    <location>
        <begin position="61"/>
        <end position="86"/>
    </location>
</feature>
<dbReference type="KEGG" id="spu:115919010"/>
<feature type="region of interest" description="Disordered" evidence="1">
    <location>
        <begin position="175"/>
        <end position="201"/>
    </location>
</feature>
<name>A0A7M7PN36_STRPU</name>
<evidence type="ECO:0000256" key="1">
    <source>
        <dbReference type="SAM" id="MobiDB-lite"/>
    </source>
</evidence>
<reference evidence="3" key="1">
    <citation type="submission" date="2015-02" db="EMBL/GenBank/DDBJ databases">
        <title>Genome sequencing for Strongylocentrotus purpuratus.</title>
        <authorList>
            <person name="Murali S."/>
            <person name="Liu Y."/>
            <person name="Vee V."/>
            <person name="English A."/>
            <person name="Wang M."/>
            <person name="Skinner E."/>
            <person name="Han Y."/>
            <person name="Muzny D.M."/>
            <person name="Worley K.C."/>
            <person name="Gibbs R.A."/>
        </authorList>
    </citation>
    <scope>NUCLEOTIDE SEQUENCE</scope>
</reference>
<feature type="region of interest" description="Disordered" evidence="1">
    <location>
        <begin position="303"/>
        <end position="332"/>
    </location>
</feature>
<dbReference type="InParanoid" id="A0A7M7PN36"/>
<proteinExistence type="predicted"/>
<dbReference type="EnsemblMetazoa" id="XM_030996872">
    <property type="protein sequence ID" value="XP_030852732"/>
    <property type="gene ID" value="LOC115919010"/>
</dbReference>
<dbReference type="Proteomes" id="UP000007110">
    <property type="component" value="Unassembled WGS sequence"/>
</dbReference>
<dbReference type="AlphaFoldDB" id="A0A7M7PN36"/>
<reference evidence="2" key="2">
    <citation type="submission" date="2021-01" db="UniProtKB">
        <authorList>
            <consortium name="EnsemblMetazoa"/>
        </authorList>
    </citation>
    <scope>IDENTIFICATION</scope>
</reference>
<evidence type="ECO:0000313" key="2">
    <source>
        <dbReference type="EnsemblMetazoa" id="XP_030852732"/>
    </source>
</evidence>
<feature type="compositionally biased region" description="Polar residues" evidence="1">
    <location>
        <begin position="176"/>
        <end position="196"/>
    </location>
</feature>
<feature type="region of interest" description="Disordered" evidence="1">
    <location>
        <begin position="59"/>
        <end position="86"/>
    </location>
</feature>
<dbReference type="GeneID" id="115919010"/>
<dbReference type="RefSeq" id="XP_030852732.1">
    <property type="nucleotide sequence ID" value="XM_030996872.1"/>
</dbReference>
<sequence>MKSPIFSFLLYDDFYLELALLASSSKNPVFSNLMTRTTWYNEHRSRSVLQQYRSLGDVPTARSSQMINPHQGMTPTTRYHRQSATSGTSLPPAITYHHNQQHQTHVSHHLPFSQTPVSQTPVSQEAWQHPDQNRVGEPFLPFQQSRQQHQPIMSQSQELIENSHQQLYFARAPPQRETQNQLTHLSGSQQSEQPNQLARRLGEPQVHPCSQTAQHRLPQPLLMTEQPWYFSTTHSSYYDDQRHIINPQQPMIHMIQQPTLLSETSTVASLPPASQPSFHRTHVLHHPRQPHFSEFILPYRLPRASRDPQHPNTHHNTVYTSRSPQPRHQQSP</sequence>
<keyword evidence="3" id="KW-1185">Reference proteome</keyword>
<accession>A0A7M7PN36</accession>
<feature type="compositionally biased region" description="Polar residues" evidence="1">
    <location>
        <begin position="310"/>
        <end position="332"/>
    </location>
</feature>
<evidence type="ECO:0000313" key="3">
    <source>
        <dbReference type="Proteomes" id="UP000007110"/>
    </source>
</evidence>